<dbReference type="Proteomes" id="UP001060164">
    <property type="component" value="Chromosome"/>
</dbReference>
<comment type="cofactor">
    <cofactor evidence="1">
        <name>Zn(2+)</name>
        <dbReference type="ChEBI" id="CHEBI:29105"/>
    </cofactor>
</comment>
<name>A0ABY5VCH2_9FIRM</name>
<evidence type="ECO:0000313" key="2">
    <source>
        <dbReference type="EMBL" id="UWP58240.1"/>
    </source>
</evidence>
<dbReference type="InterPro" id="IPR000771">
    <property type="entry name" value="FBA_II"/>
</dbReference>
<reference evidence="2" key="1">
    <citation type="journal article" date="2022" name="Cell">
        <title>Design, construction, and in vivo augmentation of a complex gut microbiome.</title>
        <authorList>
            <person name="Cheng A.G."/>
            <person name="Ho P.Y."/>
            <person name="Aranda-Diaz A."/>
            <person name="Jain S."/>
            <person name="Yu F.B."/>
            <person name="Meng X."/>
            <person name="Wang M."/>
            <person name="Iakiviak M."/>
            <person name="Nagashima K."/>
            <person name="Zhao A."/>
            <person name="Murugkar P."/>
            <person name="Patil A."/>
            <person name="Atabakhsh K."/>
            <person name="Weakley A."/>
            <person name="Yan J."/>
            <person name="Brumbaugh A.R."/>
            <person name="Higginbottom S."/>
            <person name="Dimas A."/>
            <person name="Shiver A.L."/>
            <person name="Deutschbauer A."/>
            <person name="Neff N."/>
            <person name="Sonnenburg J.L."/>
            <person name="Huang K.C."/>
            <person name="Fischbach M.A."/>
        </authorList>
    </citation>
    <scope>NUCLEOTIDE SEQUENCE</scope>
    <source>
        <strain evidence="2">DSM 19829</strain>
    </source>
</reference>
<keyword evidence="3" id="KW-1185">Reference proteome</keyword>
<sequence length="293" mass="32113">MLVNLKTVLEEAERGAYAVGAFNTPNLESVIAVLQVAESLKVPVVLQHAEVHETVIPISVIGPIMVDFAKKSSVPVCVQLDHGETGDYIKKALDLGFTGIMYDGSSQPFEENVEQTKKYVELAGSFGASVEGELGDMGKRNTVYKNARDNDDLGKVYTDPEEARVFVEQTGVAALACSFGTTHGFYLSEPDLRMEIISRVHEEANIPVVMHGGSGVSAEDFQESIRCGVRKINYYTYMAKAGAEYVGQKMKGIATPIYFHEICSWGQEGIKQDVEKAVRVFAGNYLSQRERGI</sequence>
<dbReference type="Pfam" id="PF01116">
    <property type="entry name" value="F_bP_aldolase"/>
    <property type="match status" value="1"/>
</dbReference>
<dbReference type="InterPro" id="IPR013785">
    <property type="entry name" value="Aldolase_TIM"/>
</dbReference>
<dbReference type="EMBL" id="CP102290">
    <property type="protein sequence ID" value="UWP58240.1"/>
    <property type="molecule type" value="Genomic_DNA"/>
</dbReference>
<protein>
    <submittedName>
        <fullName evidence="2">Class II fructose-bisphosphate aldolase</fullName>
    </submittedName>
</protein>
<dbReference type="PIRSF" id="PIRSF001359">
    <property type="entry name" value="F_bP_aldolase_II"/>
    <property type="match status" value="1"/>
</dbReference>
<dbReference type="PANTHER" id="PTHR30304:SF0">
    <property type="entry name" value="D-TAGATOSE-1,6-BISPHOSPHATE ALDOLASE SUBUNIT GATY-RELATED"/>
    <property type="match status" value="1"/>
</dbReference>
<dbReference type="PANTHER" id="PTHR30304">
    <property type="entry name" value="D-TAGATOSE-1,6-BISPHOSPHATE ALDOLASE"/>
    <property type="match status" value="1"/>
</dbReference>
<dbReference type="NCBIfam" id="TIGR00167">
    <property type="entry name" value="cbbA"/>
    <property type="match status" value="1"/>
</dbReference>
<dbReference type="CDD" id="cd00947">
    <property type="entry name" value="TBP_aldolase_IIB"/>
    <property type="match status" value="1"/>
</dbReference>
<gene>
    <name evidence="2" type="ORF">NQ502_12725</name>
</gene>
<accession>A0ABY5VCH2</accession>
<dbReference type="Gene3D" id="3.20.20.70">
    <property type="entry name" value="Aldolase class I"/>
    <property type="match status" value="1"/>
</dbReference>
<organism evidence="2 3">
    <name type="scientific">Ruminococcus gauvreauii</name>
    <dbReference type="NCBI Taxonomy" id="438033"/>
    <lineage>
        <taxon>Bacteria</taxon>
        <taxon>Bacillati</taxon>
        <taxon>Bacillota</taxon>
        <taxon>Clostridia</taxon>
        <taxon>Eubacteriales</taxon>
        <taxon>Oscillospiraceae</taxon>
        <taxon>Ruminococcus</taxon>
    </lineage>
</organism>
<proteinExistence type="predicted"/>
<evidence type="ECO:0000256" key="1">
    <source>
        <dbReference type="ARBA" id="ARBA00001947"/>
    </source>
</evidence>
<dbReference type="InterPro" id="IPR050246">
    <property type="entry name" value="Class_II_FBP_aldolase"/>
</dbReference>
<dbReference type="RefSeq" id="WP_028529297.1">
    <property type="nucleotide sequence ID" value="NZ_CABLBR010000021.1"/>
</dbReference>
<evidence type="ECO:0000313" key="3">
    <source>
        <dbReference type="Proteomes" id="UP001060164"/>
    </source>
</evidence>
<dbReference type="SUPFAM" id="SSF51569">
    <property type="entry name" value="Aldolase"/>
    <property type="match status" value="1"/>
</dbReference>